<protein>
    <submittedName>
        <fullName evidence="8 9">Sulfatase</fullName>
    </submittedName>
</protein>
<dbReference type="Gene3D" id="3.30.1120.10">
    <property type="match status" value="1"/>
</dbReference>
<name>A0A411WVQ4_9BURK</name>
<dbReference type="EMBL" id="BMWV01000002">
    <property type="protein sequence ID" value="GGY30300.1"/>
    <property type="molecule type" value="Genomic_DNA"/>
</dbReference>
<dbReference type="SUPFAM" id="SSF53649">
    <property type="entry name" value="Alkaline phosphatase-like"/>
    <property type="match status" value="1"/>
</dbReference>
<dbReference type="InterPro" id="IPR050738">
    <property type="entry name" value="Sulfatase"/>
</dbReference>
<dbReference type="Gene3D" id="3.40.720.10">
    <property type="entry name" value="Alkaline Phosphatase, subunit A"/>
    <property type="match status" value="1"/>
</dbReference>
<sequence length="479" mass="53085">MIRREFIASALAAIAAASASTSASAFTLNAPPPGTRRPNIIFILADDMGYGDTAVYGQRRIATPNIDRLAREGMRFSQAYAGAPVCGPSRCALMTGLHTGHARIRDNTALAGGKLGTKGKGKQLWRRPNLLPEDKTVAQYLRDAGYRTGLMGKWHLDGFDTQATPIQFGFDEFKGWLTPLESTQGYWPVQRVYGDKLVDIPENANGKRGRYDTAMITDDAIDFIERHKAAPFFLYAAYNSPHSPFTAPDFGPYADRADWSDDEKTYAAMIHYLDLGIGQLLDKLAASSLDKDTVVFFASDNGPRSEPTTQQTRIADFFDSNGGLTGYKRDMYEGGIRTPWIVRWPGKVAAGAVSDVPVYFPDFLPTALDLAGAPREKSDGVSLRPFLADAQRQGEDRFLYWEFYEPEFRQVARWGKWKALRMKRGGSLELYDLSRDPKESTNIAGQHPDIVKRMADGMAREHVASTEYPDPPPGRGQEG</sequence>
<reference evidence="8" key="1">
    <citation type="journal article" date="2014" name="Int. J. Syst. Evol. Microbiol.">
        <title>Complete genome sequence of Corynebacterium casei LMG S-19264T (=DSM 44701T), isolated from a smear-ripened cheese.</title>
        <authorList>
            <consortium name="US DOE Joint Genome Institute (JGI-PGF)"/>
            <person name="Walter F."/>
            <person name="Albersmeier A."/>
            <person name="Kalinowski J."/>
            <person name="Ruckert C."/>
        </authorList>
    </citation>
    <scope>NUCLEOTIDE SEQUENCE</scope>
    <source>
        <strain evidence="8">KCTC 12343</strain>
    </source>
</reference>
<evidence type="ECO:0000313" key="11">
    <source>
        <dbReference type="Proteomes" id="UP000628442"/>
    </source>
</evidence>
<dbReference type="EMBL" id="CP036401">
    <property type="protein sequence ID" value="QBI00845.1"/>
    <property type="molecule type" value="Genomic_DNA"/>
</dbReference>
<proteinExistence type="inferred from homology"/>
<dbReference type="OrthoDB" id="9766107at2"/>
<evidence type="ECO:0000256" key="5">
    <source>
        <dbReference type="SAM" id="MobiDB-lite"/>
    </source>
</evidence>
<dbReference type="InterPro" id="IPR017850">
    <property type="entry name" value="Alkaline_phosphatase_core_sf"/>
</dbReference>
<dbReference type="GO" id="GO:0046872">
    <property type="term" value="F:metal ion binding"/>
    <property type="evidence" value="ECO:0007669"/>
    <property type="project" value="UniProtKB-KW"/>
</dbReference>
<reference evidence="8" key="3">
    <citation type="submission" date="2022-12" db="EMBL/GenBank/DDBJ databases">
        <authorList>
            <person name="Sun Q."/>
            <person name="Kim S."/>
        </authorList>
    </citation>
    <scope>NUCLEOTIDE SEQUENCE</scope>
    <source>
        <strain evidence="8">KCTC 12343</strain>
    </source>
</reference>
<keyword evidence="6" id="KW-0732">Signal</keyword>
<feature type="signal peptide" evidence="6">
    <location>
        <begin position="1"/>
        <end position="25"/>
    </location>
</feature>
<evidence type="ECO:0000313" key="10">
    <source>
        <dbReference type="Proteomes" id="UP000292307"/>
    </source>
</evidence>
<dbReference type="RefSeq" id="WP_131144973.1">
    <property type="nucleotide sequence ID" value="NZ_BMWV01000002.1"/>
</dbReference>
<dbReference type="Pfam" id="PF00884">
    <property type="entry name" value="Sulfatase"/>
    <property type="match status" value="1"/>
</dbReference>
<evidence type="ECO:0000256" key="6">
    <source>
        <dbReference type="SAM" id="SignalP"/>
    </source>
</evidence>
<evidence type="ECO:0000256" key="4">
    <source>
        <dbReference type="ARBA" id="ARBA00022837"/>
    </source>
</evidence>
<keyword evidence="10" id="KW-1185">Reference proteome</keyword>
<dbReference type="InterPro" id="IPR024607">
    <property type="entry name" value="Sulfatase_CS"/>
</dbReference>
<evidence type="ECO:0000313" key="9">
    <source>
        <dbReference type="EMBL" id="QBI00845.1"/>
    </source>
</evidence>
<feature type="region of interest" description="Disordered" evidence="5">
    <location>
        <begin position="458"/>
        <end position="479"/>
    </location>
</feature>
<keyword evidence="4" id="KW-0106">Calcium</keyword>
<dbReference type="PROSITE" id="PS00523">
    <property type="entry name" value="SULFATASE_1"/>
    <property type="match status" value="1"/>
</dbReference>
<dbReference type="InterPro" id="IPR000917">
    <property type="entry name" value="Sulfatase_N"/>
</dbReference>
<dbReference type="PANTHER" id="PTHR42693:SF53">
    <property type="entry name" value="ENDO-4-O-SULFATASE"/>
    <property type="match status" value="1"/>
</dbReference>
<dbReference type="Proteomes" id="UP000628442">
    <property type="component" value="Unassembled WGS sequence"/>
</dbReference>
<reference evidence="9 10" key="2">
    <citation type="submission" date="2019-02" db="EMBL/GenBank/DDBJ databases">
        <title>Draft Genome Sequences of Six Type Strains of the Genus Massilia.</title>
        <authorList>
            <person name="Miess H."/>
            <person name="Frediansyhah A."/>
            <person name="Gross H."/>
        </authorList>
    </citation>
    <scope>NUCLEOTIDE SEQUENCE [LARGE SCALE GENOMIC DNA]</scope>
    <source>
        <strain evidence="9 10">DSM 17472</strain>
    </source>
</reference>
<keyword evidence="2" id="KW-0479">Metal-binding</keyword>
<evidence type="ECO:0000256" key="3">
    <source>
        <dbReference type="ARBA" id="ARBA00022801"/>
    </source>
</evidence>
<evidence type="ECO:0000313" key="8">
    <source>
        <dbReference type="EMBL" id="GGY30300.1"/>
    </source>
</evidence>
<feature type="domain" description="Sulfatase N-terminal" evidence="7">
    <location>
        <begin position="38"/>
        <end position="373"/>
    </location>
</feature>
<feature type="chain" id="PRO_5043658029" evidence="6">
    <location>
        <begin position="26"/>
        <end position="479"/>
    </location>
</feature>
<dbReference type="CDD" id="cd16145">
    <property type="entry name" value="ARS_like"/>
    <property type="match status" value="1"/>
</dbReference>
<dbReference type="AlphaFoldDB" id="A0A411WVQ4"/>
<dbReference type="GO" id="GO:0004065">
    <property type="term" value="F:arylsulfatase activity"/>
    <property type="evidence" value="ECO:0007669"/>
    <property type="project" value="TreeGrafter"/>
</dbReference>
<feature type="compositionally biased region" description="Pro residues" evidence="5">
    <location>
        <begin position="469"/>
        <end position="479"/>
    </location>
</feature>
<accession>A0A411WVQ4</accession>
<comment type="similarity">
    <text evidence="1">Belongs to the sulfatase family.</text>
</comment>
<gene>
    <name evidence="8" type="primary">aslA</name>
    <name evidence="9" type="ORF">EYF70_08295</name>
    <name evidence="8" type="ORF">GCM10007387_09930</name>
</gene>
<keyword evidence="3" id="KW-0378">Hydrolase</keyword>
<dbReference type="Proteomes" id="UP000292307">
    <property type="component" value="Chromosome"/>
</dbReference>
<evidence type="ECO:0000256" key="2">
    <source>
        <dbReference type="ARBA" id="ARBA00022723"/>
    </source>
</evidence>
<organism evidence="8 11">
    <name type="scientific">Pseudoduganella albidiflava</name>
    <dbReference type="NCBI Taxonomy" id="321983"/>
    <lineage>
        <taxon>Bacteria</taxon>
        <taxon>Pseudomonadati</taxon>
        <taxon>Pseudomonadota</taxon>
        <taxon>Betaproteobacteria</taxon>
        <taxon>Burkholderiales</taxon>
        <taxon>Oxalobacteraceae</taxon>
        <taxon>Telluria group</taxon>
        <taxon>Pseudoduganella</taxon>
    </lineage>
</organism>
<evidence type="ECO:0000256" key="1">
    <source>
        <dbReference type="ARBA" id="ARBA00008779"/>
    </source>
</evidence>
<dbReference type="PANTHER" id="PTHR42693">
    <property type="entry name" value="ARYLSULFATASE FAMILY MEMBER"/>
    <property type="match status" value="1"/>
</dbReference>
<evidence type="ECO:0000259" key="7">
    <source>
        <dbReference type="Pfam" id="PF00884"/>
    </source>
</evidence>